<sequence>MVTVIEVSHLSKKFKSKQVLKDISFTVQQGECLALIGPNGSGKTVLLTCLLGDYLPTEGSISILNKPARAQELKERVAVLFQDNLTEQKMKVAELLSFQRAIYTNPLSDQAVFDLLNFTDSQKNQFADKLSGGQRRLLAFVQVLVGQPDIIFLDEPTAGMDTGTRKYFWEIVDKLKKDGKTIIYSSHYIEEVEHTADRILVLHEGELLRDTTPHLMRTEEKEKIFTLPAVYLSLVKDQPIWDLVKKTDVISFTTKQPQLIWDLLQQAGCSVDDIEMTNRTLLDSIFENEAEKRNSVYS</sequence>
<dbReference type="PANTHER" id="PTHR42711:SF17">
    <property type="entry name" value="ABC TRANSPORTER ATP-BINDING PROTEIN"/>
    <property type="match status" value="1"/>
</dbReference>
<proteinExistence type="predicted"/>
<dbReference type="AlphaFoldDB" id="A0A172Q8G8"/>
<evidence type="ECO:0000313" key="6">
    <source>
        <dbReference type="Proteomes" id="UP000077317"/>
    </source>
</evidence>
<evidence type="ECO:0000256" key="2">
    <source>
        <dbReference type="ARBA" id="ARBA00022741"/>
    </source>
</evidence>
<evidence type="ECO:0000256" key="3">
    <source>
        <dbReference type="ARBA" id="ARBA00022840"/>
    </source>
</evidence>
<dbReference type="CDD" id="cd03230">
    <property type="entry name" value="ABC_DR_subfamily_A"/>
    <property type="match status" value="1"/>
</dbReference>
<dbReference type="KEGG" id="spat:A0O21_06855"/>
<dbReference type="OrthoDB" id="9804819at2"/>
<dbReference type="EMBL" id="CP014699">
    <property type="protein sequence ID" value="AND79764.1"/>
    <property type="molecule type" value="Genomic_DNA"/>
</dbReference>
<dbReference type="Pfam" id="PF00005">
    <property type="entry name" value="ABC_tran"/>
    <property type="match status" value="1"/>
</dbReference>
<dbReference type="InterPro" id="IPR003593">
    <property type="entry name" value="AAA+_ATPase"/>
</dbReference>
<dbReference type="SMART" id="SM00382">
    <property type="entry name" value="AAA"/>
    <property type="match status" value="1"/>
</dbReference>
<keyword evidence="6" id="KW-1185">Reference proteome</keyword>
<dbReference type="Proteomes" id="UP000077317">
    <property type="component" value="Chromosome"/>
</dbReference>
<reference evidence="5 6" key="1">
    <citation type="journal article" date="2016" name="Int. J. Syst. Evol. Microbiol.">
        <title>Streptococcuspantholopis sp. nov., isolated from faeces of the Tibetan antelope (Pantholops hodgsonii).</title>
        <authorList>
            <person name="Bai X."/>
            <person name="Xiong Y."/>
            <person name="Lu S."/>
            <person name="Jin D."/>
            <person name="Lai X."/>
            <person name="Yang J."/>
            <person name="Niu L."/>
            <person name="Hu S."/>
            <person name="Meng X."/>
            <person name="Pu J."/>
            <person name="Ye C."/>
            <person name="Xu J."/>
        </authorList>
    </citation>
    <scope>NUCLEOTIDE SEQUENCE [LARGE SCALE GENOMIC DNA]</scope>
    <source>
        <strain evidence="5 6">TA 26</strain>
    </source>
</reference>
<dbReference type="GO" id="GO:0005524">
    <property type="term" value="F:ATP binding"/>
    <property type="evidence" value="ECO:0007669"/>
    <property type="project" value="UniProtKB-KW"/>
</dbReference>
<keyword evidence="2" id="KW-0547">Nucleotide-binding</keyword>
<dbReference type="InterPro" id="IPR027417">
    <property type="entry name" value="P-loop_NTPase"/>
</dbReference>
<gene>
    <name evidence="5" type="ORF">A0O21_06855</name>
</gene>
<dbReference type="PANTHER" id="PTHR42711">
    <property type="entry name" value="ABC TRANSPORTER ATP-BINDING PROTEIN"/>
    <property type="match status" value="1"/>
</dbReference>
<dbReference type="STRING" id="1811193.A0O21_06855"/>
<evidence type="ECO:0000313" key="5">
    <source>
        <dbReference type="EMBL" id="AND79764.1"/>
    </source>
</evidence>
<accession>A0A172Q8G8</accession>
<dbReference type="InterPro" id="IPR003439">
    <property type="entry name" value="ABC_transporter-like_ATP-bd"/>
</dbReference>
<keyword evidence="3 5" id="KW-0067">ATP-binding</keyword>
<dbReference type="GO" id="GO:0016887">
    <property type="term" value="F:ATP hydrolysis activity"/>
    <property type="evidence" value="ECO:0007669"/>
    <property type="project" value="InterPro"/>
</dbReference>
<dbReference type="InterPro" id="IPR050763">
    <property type="entry name" value="ABC_transporter_ATP-binding"/>
</dbReference>
<name>A0A172Q8G8_9STRE</name>
<organism evidence="5 6">
    <name type="scientific">Streptococcus pantholopis</name>
    <dbReference type="NCBI Taxonomy" id="1811193"/>
    <lineage>
        <taxon>Bacteria</taxon>
        <taxon>Bacillati</taxon>
        <taxon>Bacillota</taxon>
        <taxon>Bacilli</taxon>
        <taxon>Lactobacillales</taxon>
        <taxon>Streptococcaceae</taxon>
        <taxon>Streptococcus</taxon>
    </lineage>
</organism>
<dbReference type="RefSeq" id="WP_067063410.1">
    <property type="nucleotide sequence ID" value="NZ_CP014699.1"/>
</dbReference>
<dbReference type="PROSITE" id="PS00211">
    <property type="entry name" value="ABC_TRANSPORTER_1"/>
    <property type="match status" value="1"/>
</dbReference>
<dbReference type="SUPFAM" id="SSF52540">
    <property type="entry name" value="P-loop containing nucleoside triphosphate hydrolases"/>
    <property type="match status" value="1"/>
</dbReference>
<dbReference type="PROSITE" id="PS50893">
    <property type="entry name" value="ABC_TRANSPORTER_2"/>
    <property type="match status" value="1"/>
</dbReference>
<dbReference type="InterPro" id="IPR017871">
    <property type="entry name" value="ABC_transporter-like_CS"/>
</dbReference>
<reference evidence="6" key="2">
    <citation type="submission" date="2016-03" db="EMBL/GenBank/DDBJ databases">
        <title>Streptococcus antelopensis sp. nov., isolated from the feces of the Tibetan antelope (Pantholops hodgsonii) in Hoh Xil National Nature Reserve, Qinghai, China.</title>
        <authorList>
            <person name="Bai X."/>
        </authorList>
    </citation>
    <scope>NUCLEOTIDE SEQUENCE [LARGE SCALE GENOMIC DNA]</scope>
    <source>
        <strain evidence="6">TA 26</strain>
    </source>
</reference>
<evidence type="ECO:0000259" key="4">
    <source>
        <dbReference type="PROSITE" id="PS50893"/>
    </source>
</evidence>
<protein>
    <submittedName>
        <fullName evidence="5">Multidrug ABC transporter ATP-binding protein</fullName>
    </submittedName>
</protein>
<keyword evidence="1" id="KW-0813">Transport</keyword>
<dbReference type="Gene3D" id="3.40.50.300">
    <property type="entry name" value="P-loop containing nucleotide triphosphate hydrolases"/>
    <property type="match status" value="1"/>
</dbReference>
<feature type="domain" description="ABC transporter" evidence="4">
    <location>
        <begin position="5"/>
        <end position="229"/>
    </location>
</feature>
<evidence type="ECO:0000256" key="1">
    <source>
        <dbReference type="ARBA" id="ARBA00022448"/>
    </source>
</evidence>